<name>A0A554VRP2_9FLAO</name>
<sequence>MSTTNLDYLFIDQITNFAHLVTIEPQTKTQFLEVIKKTYCLTNPKTELFYSSTERSVFNTIRLDNKRESILFD</sequence>
<keyword evidence="2" id="KW-1185">Reference proteome</keyword>
<protein>
    <submittedName>
        <fullName evidence="1">Uncharacterized protein</fullName>
    </submittedName>
</protein>
<dbReference type="RefSeq" id="WP_143915246.1">
    <property type="nucleotide sequence ID" value="NZ_CANMXV010000003.1"/>
</dbReference>
<evidence type="ECO:0000313" key="1">
    <source>
        <dbReference type="EMBL" id="TSE11322.1"/>
    </source>
</evidence>
<dbReference type="EMBL" id="VLNR01000002">
    <property type="protein sequence ID" value="TSE11322.1"/>
    <property type="molecule type" value="Genomic_DNA"/>
</dbReference>
<dbReference type="AlphaFoldDB" id="A0A554VRP2"/>
<organism evidence="1 2">
    <name type="scientific">Aquimarina algiphila</name>
    <dbReference type="NCBI Taxonomy" id="2047982"/>
    <lineage>
        <taxon>Bacteria</taxon>
        <taxon>Pseudomonadati</taxon>
        <taxon>Bacteroidota</taxon>
        <taxon>Flavobacteriia</taxon>
        <taxon>Flavobacteriales</taxon>
        <taxon>Flavobacteriaceae</taxon>
        <taxon>Aquimarina</taxon>
    </lineage>
</organism>
<comment type="caution">
    <text evidence="1">The sequence shown here is derived from an EMBL/GenBank/DDBJ whole genome shotgun (WGS) entry which is preliminary data.</text>
</comment>
<proteinExistence type="predicted"/>
<accession>A0A554VRP2</accession>
<dbReference type="Proteomes" id="UP000318833">
    <property type="component" value="Unassembled WGS sequence"/>
</dbReference>
<gene>
    <name evidence="1" type="ORF">FOF46_01445</name>
</gene>
<reference evidence="1 2" key="1">
    <citation type="submission" date="2019-07" db="EMBL/GenBank/DDBJ databases">
        <title>The draft genome sequence of Aquimarina algiphila M91.</title>
        <authorList>
            <person name="Meng X."/>
        </authorList>
    </citation>
    <scope>NUCLEOTIDE SEQUENCE [LARGE SCALE GENOMIC DNA]</scope>
    <source>
        <strain evidence="1 2">M91</strain>
    </source>
</reference>
<evidence type="ECO:0000313" key="2">
    <source>
        <dbReference type="Proteomes" id="UP000318833"/>
    </source>
</evidence>